<sequence>MAGAGRLPRDFFKLQRNLEYISDGQAEIHSYDENFKFIKLKIVMKDGPYEGIANVFRLSDLANYPECPPELYCETPIFHPNISPPDGEICLNLLDFWNLGSQNFEAVVQGLIFLLREPNMNDPSWGNFDIINLDGSSFHKFIERLKGGDFSVFQEIYDERRLLWTQWQAHNPALDGSESFCSDERSVTSDTDYNSICSLHESDFSDVSYLDLTDDFKDCEDVKNHTEEGQCETIAPSKSFKGAKTPALVRVGRFFSRSFRRLSRTFSRH</sequence>
<comment type="caution">
    <text evidence="6">The sequence shown here is derived from an EMBL/GenBank/DDBJ whole genome shotgun (WGS) entry which is preliminary data.</text>
</comment>
<evidence type="ECO:0000313" key="7">
    <source>
        <dbReference type="Proteomes" id="UP000549394"/>
    </source>
</evidence>
<name>A0A7I8V8U7_9ANNE</name>
<protein>
    <submittedName>
        <fullName evidence="6">DgyrCDS1870</fullName>
    </submittedName>
</protein>
<evidence type="ECO:0000313" key="6">
    <source>
        <dbReference type="EMBL" id="CAD5112653.1"/>
    </source>
</evidence>
<keyword evidence="4" id="KW-0547">Nucleotide-binding</keyword>
<keyword evidence="7" id="KW-1185">Reference proteome</keyword>
<evidence type="ECO:0000256" key="2">
    <source>
        <dbReference type="ARBA" id="ARBA00022786"/>
    </source>
</evidence>
<dbReference type="InterPro" id="IPR000608">
    <property type="entry name" value="UBC"/>
</dbReference>
<keyword evidence="2 4" id="KW-0833">Ubl conjugation pathway</keyword>
<organism evidence="6 7">
    <name type="scientific">Dimorphilus gyrociliatus</name>
    <dbReference type="NCBI Taxonomy" id="2664684"/>
    <lineage>
        <taxon>Eukaryota</taxon>
        <taxon>Metazoa</taxon>
        <taxon>Spiralia</taxon>
        <taxon>Lophotrochozoa</taxon>
        <taxon>Annelida</taxon>
        <taxon>Polychaeta</taxon>
        <taxon>Polychaeta incertae sedis</taxon>
        <taxon>Dinophilidae</taxon>
        <taxon>Dimorphilus</taxon>
    </lineage>
</organism>
<dbReference type="InterPro" id="IPR023313">
    <property type="entry name" value="UBQ-conjugating_AS"/>
</dbReference>
<dbReference type="SMART" id="SM00212">
    <property type="entry name" value="UBCc"/>
    <property type="match status" value="1"/>
</dbReference>
<dbReference type="AlphaFoldDB" id="A0A7I8V8U7"/>
<evidence type="ECO:0000256" key="1">
    <source>
        <dbReference type="ARBA" id="ARBA00022679"/>
    </source>
</evidence>
<proteinExistence type="inferred from homology"/>
<comment type="similarity">
    <text evidence="4">Belongs to the ubiquitin-conjugating enzyme family.</text>
</comment>
<feature type="domain" description="UBC core" evidence="5">
    <location>
        <begin position="2"/>
        <end position="152"/>
    </location>
</feature>
<feature type="active site" description="Glycyl thioester intermediate" evidence="3">
    <location>
        <position position="90"/>
    </location>
</feature>
<dbReference type="Pfam" id="PF00179">
    <property type="entry name" value="UQ_con"/>
    <property type="match status" value="1"/>
</dbReference>
<dbReference type="GO" id="GO:0005524">
    <property type="term" value="F:ATP binding"/>
    <property type="evidence" value="ECO:0007669"/>
    <property type="project" value="UniProtKB-UniRule"/>
</dbReference>
<evidence type="ECO:0000256" key="3">
    <source>
        <dbReference type="PROSITE-ProRule" id="PRU10133"/>
    </source>
</evidence>
<dbReference type="PROSITE" id="PS00183">
    <property type="entry name" value="UBC_1"/>
    <property type="match status" value="1"/>
</dbReference>
<evidence type="ECO:0000256" key="4">
    <source>
        <dbReference type="RuleBase" id="RU362109"/>
    </source>
</evidence>
<evidence type="ECO:0000259" key="5">
    <source>
        <dbReference type="PROSITE" id="PS50127"/>
    </source>
</evidence>
<dbReference type="InterPro" id="IPR016135">
    <property type="entry name" value="UBQ-conjugating_enzyme/RWD"/>
</dbReference>
<dbReference type="Gene3D" id="3.10.110.10">
    <property type="entry name" value="Ubiquitin Conjugating Enzyme"/>
    <property type="match status" value="1"/>
</dbReference>
<dbReference type="EMBL" id="CAJFCJ010000002">
    <property type="protein sequence ID" value="CAD5112653.1"/>
    <property type="molecule type" value="Genomic_DNA"/>
</dbReference>
<reference evidence="6 7" key="1">
    <citation type="submission" date="2020-08" db="EMBL/GenBank/DDBJ databases">
        <authorList>
            <person name="Hejnol A."/>
        </authorList>
    </citation>
    <scope>NUCLEOTIDE SEQUENCE [LARGE SCALE GENOMIC DNA]</scope>
</reference>
<dbReference type="CDD" id="cd23794">
    <property type="entry name" value="UBCc_UBE2F_UBE2M"/>
    <property type="match status" value="1"/>
</dbReference>
<gene>
    <name evidence="6" type="ORF">DGYR_LOCUS1759</name>
</gene>
<dbReference type="SUPFAM" id="SSF54495">
    <property type="entry name" value="UBC-like"/>
    <property type="match status" value="1"/>
</dbReference>
<dbReference type="InterPro" id="IPR050113">
    <property type="entry name" value="Ub_conjugating_enzyme"/>
</dbReference>
<dbReference type="GO" id="GO:0016740">
    <property type="term" value="F:transferase activity"/>
    <property type="evidence" value="ECO:0007669"/>
    <property type="project" value="UniProtKB-KW"/>
</dbReference>
<dbReference type="OrthoDB" id="9978460at2759"/>
<dbReference type="Proteomes" id="UP000549394">
    <property type="component" value="Unassembled WGS sequence"/>
</dbReference>
<dbReference type="PROSITE" id="PS50127">
    <property type="entry name" value="UBC_2"/>
    <property type="match status" value="1"/>
</dbReference>
<keyword evidence="4" id="KW-0067">ATP-binding</keyword>
<dbReference type="PANTHER" id="PTHR24067">
    <property type="entry name" value="UBIQUITIN-CONJUGATING ENZYME E2"/>
    <property type="match status" value="1"/>
</dbReference>
<accession>A0A7I8V8U7</accession>
<keyword evidence="1" id="KW-0808">Transferase</keyword>